<feature type="transmembrane region" description="Helical" evidence="1">
    <location>
        <begin position="20"/>
        <end position="53"/>
    </location>
</feature>
<reference evidence="2 3" key="1">
    <citation type="submission" date="2019-06" db="EMBL/GenBank/DDBJ databases">
        <title>Whole genome shotgun sequence of Vibrio inusitatus NBRC 102082.</title>
        <authorList>
            <person name="Hosoyama A."/>
            <person name="Uohara A."/>
            <person name="Ohji S."/>
            <person name="Ichikawa N."/>
        </authorList>
    </citation>
    <scope>NUCLEOTIDE SEQUENCE [LARGE SCALE GENOMIC DNA]</scope>
    <source>
        <strain evidence="2 3">NBRC 102082</strain>
    </source>
</reference>
<sequence length="80" mass="9118">MCDEECGSIFEDILVGLSFFFLIMGFIKLLIIAIEAFLALLRFVINGILWAYYKAKGLYSRIHNSISVRQLTDRIHMGTG</sequence>
<evidence type="ECO:0000313" key="3">
    <source>
        <dbReference type="Proteomes" id="UP000318717"/>
    </source>
</evidence>
<evidence type="ECO:0000256" key="1">
    <source>
        <dbReference type="SAM" id="Phobius"/>
    </source>
</evidence>
<keyword evidence="1" id="KW-0472">Membrane</keyword>
<name>A0A4Y3HUU7_9VIBR</name>
<accession>A0A4Y3HUU7</accession>
<gene>
    <name evidence="2" type="ORF">VIN01S_17330</name>
</gene>
<keyword evidence="3" id="KW-1185">Reference proteome</keyword>
<evidence type="ECO:0000313" key="2">
    <source>
        <dbReference type="EMBL" id="GEA50929.1"/>
    </source>
</evidence>
<organism evidence="2 3">
    <name type="scientific">Vibrio inusitatus NBRC 102082</name>
    <dbReference type="NCBI Taxonomy" id="1219070"/>
    <lineage>
        <taxon>Bacteria</taxon>
        <taxon>Pseudomonadati</taxon>
        <taxon>Pseudomonadota</taxon>
        <taxon>Gammaproteobacteria</taxon>
        <taxon>Vibrionales</taxon>
        <taxon>Vibrionaceae</taxon>
        <taxon>Vibrio</taxon>
    </lineage>
</organism>
<comment type="caution">
    <text evidence="2">The sequence shown here is derived from an EMBL/GenBank/DDBJ whole genome shotgun (WGS) entry which is preliminary data.</text>
</comment>
<proteinExistence type="predicted"/>
<keyword evidence="1" id="KW-0812">Transmembrane</keyword>
<protein>
    <submittedName>
        <fullName evidence="2">Uncharacterized protein</fullName>
    </submittedName>
</protein>
<dbReference type="Proteomes" id="UP000318717">
    <property type="component" value="Unassembled WGS sequence"/>
</dbReference>
<dbReference type="AlphaFoldDB" id="A0A4Y3HUU7"/>
<dbReference type="EMBL" id="BJLF01000007">
    <property type="protein sequence ID" value="GEA50929.1"/>
    <property type="molecule type" value="Genomic_DNA"/>
</dbReference>
<keyword evidence="1" id="KW-1133">Transmembrane helix</keyword>